<reference evidence="1 2" key="1">
    <citation type="journal article" date="2012" name="J. Biotechnol.">
        <title>Genome sequence of the plant growth promoting strain Bacillus amyloliquefaciens subsp. plantarum B9601-Y2 and expression of mersacidin and other secondary metabolites.</title>
        <authorList>
            <person name="He P."/>
            <person name="Hao K."/>
            <person name="Blom J."/>
            <person name="Ruckert C."/>
            <person name="Vater J."/>
            <person name="Mao Z."/>
            <person name="Wu Y."/>
            <person name="Hou M."/>
            <person name="He P."/>
            <person name="He Y."/>
            <person name="Borriss R."/>
        </authorList>
    </citation>
    <scope>NUCLEOTIDE SEQUENCE [LARGE SCALE GENOMIC DNA]</scope>
    <source>
        <strain evidence="1">Y2</strain>
    </source>
</reference>
<organism evidence="1 2">
    <name type="scientific">Bacillus amyloliquefaciens (strain Y2)</name>
    <name type="common">Bacillus amyloliquefaciens subsp. plantarum (strain B9601-Y2)</name>
    <dbReference type="NCBI Taxonomy" id="1155777"/>
    <lineage>
        <taxon>Bacteria</taxon>
        <taxon>Bacillati</taxon>
        <taxon>Bacillota</taxon>
        <taxon>Bacilli</taxon>
        <taxon>Bacillales</taxon>
        <taxon>Bacillaceae</taxon>
        <taxon>Bacillus</taxon>
        <taxon>Bacillus amyloliquefaciens group</taxon>
    </lineage>
</organism>
<name>I2C310_BACAY</name>
<gene>
    <name evidence="1" type="ORF">MUS_0996</name>
</gene>
<dbReference type="Proteomes" id="UP000002878">
    <property type="component" value="Chromosome"/>
</dbReference>
<dbReference type="KEGG" id="bqy:MUS_0996"/>
<sequence>MIVICIVYCITTPFFHHFQIFLSYKKQPSKRRLPLSASEMIF</sequence>
<accession>I2C310</accession>
<proteinExistence type="predicted"/>
<evidence type="ECO:0000313" key="2">
    <source>
        <dbReference type="Proteomes" id="UP000002878"/>
    </source>
</evidence>
<evidence type="ECO:0000313" key="1">
    <source>
        <dbReference type="EMBL" id="AFJ61034.1"/>
    </source>
</evidence>
<dbReference type="HOGENOM" id="CLU_3246685_0_0_9"/>
<dbReference type="PATRIC" id="fig|1126211.3.peg.944"/>
<dbReference type="AlphaFoldDB" id="I2C310"/>
<protein>
    <submittedName>
        <fullName evidence="1">Uncharacterized protein</fullName>
    </submittedName>
</protein>
<dbReference type="EMBL" id="CP003332">
    <property type="protein sequence ID" value="AFJ61034.1"/>
    <property type="molecule type" value="Genomic_DNA"/>
</dbReference>